<proteinExistence type="predicted"/>
<dbReference type="EMBL" id="JAJNDB010000001">
    <property type="protein sequence ID" value="MCD2193655.1"/>
    <property type="molecule type" value="Genomic_DNA"/>
</dbReference>
<evidence type="ECO:0000313" key="2">
    <source>
        <dbReference type="Proteomes" id="UP001199469"/>
    </source>
</evidence>
<accession>A0ABS8P7Z5</accession>
<name>A0ABS8P7Z5_9PSEU</name>
<evidence type="ECO:0000313" key="1">
    <source>
        <dbReference type="EMBL" id="MCD2193655.1"/>
    </source>
</evidence>
<sequence>MRIRFTVLDRLQAPPPADLPVPPAPGDTIEHRLGTYVVVGRRWTLADHAHPEVEIVLRARRNPSDRAMPRLRRRS</sequence>
<comment type="caution">
    <text evidence="1">The sequence shown here is derived from an EMBL/GenBank/DDBJ whole genome shotgun (WGS) entry which is preliminary data.</text>
</comment>
<keyword evidence="2" id="KW-1185">Reference proteome</keyword>
<reference evidence="1 2" key="1">
    <citation type="submission" date="2021-11" db="EMBL/GenBank/DDBJ databases">
        <title>Draft genome sequence of Actinomycetospora sp. SF1 isolated from the rhizosphere soil.</title>
        <authorList>
            <person name="Duangmal K."/>
            <person name="Chantavorakit T."/>
        </authorList>
    </citation>
    <scope>NUCLEOTIDE SEQUENCE [LARGE SCALE GENOMIC DNA]</scope>
    <source>
        <strain evidence="1 2">TBRC 5722</strain>
    </source>
</reference>
<protein>
    <submittedName>
        <fullName evidence="1">Uncharacterized protein</fullName>
    </submittedName>
</protein>
<organism evidence="1 2">
    <name type="scientific">Actinomycetospora endophytica</name>
    <dbReference type="NCBI Taxonomy" id="2291215"/>
    <lineage>
        <taxon>Bacteria</taxon>
        <taxon>Bacillati</taxon>
        <taxon>Actinomycetota</taxon>
        <taxon>Actinomycetes</taxon>
        <taxon>Pseudonocardiales</taxon>
        <taxon>Pseudonocardiaceae</taxon>
        <taxon>Actinomycetospora</taxon>
    </lineage>
</organism>
<gene>
    <name evidence="1" type="ORF">LQ327_09710</name>
</gene>
<dbReference type="Proteomes" id="UP001199469">
    <property type="component" value="Unassembled WGS sequence"/>
</dbReference>
<dbReference type="RefSeq" id="WP_230731995.1">
    <property type="nucleotide sequence ID" value="NZ_JAJNDB010000001.1"/>
</dbReference>